<feature type="signal peptide" evidence="1">
    <location>
        <begin position="1"/>
        <end position="22"/>
    </location>
</feature>
<evidence type="ECO:0008006" key="4">
    <source>
        <dbReference type="Google" id="ProtNLM"/>
    </source>
</evidence>
<sequence length="348" mass="38885">MKKISHFSVVAMLSVTVSVSMLSGCSYNRVTANNTEYMETKSLSDDMPETGFSDAQQFLYSITRVKPEGSNNLDDFNAFQFTQTDPTLANAAGAALAIPQSPWLALNNFLVSQGRDQVTHYRNNMLILLSPMKSTSSTPKEDFHAEVVGVADELTADAMTMIKDAYNLAGTPVDHVFADVEQRSGHFSWFSPEFIIPSNVDYCPSDIESLDALGDSELEYCSTALTNRLFVNFNNPANKHAVPLAINGSYGYKIIYLPDGFPVEFLKSDNPNSYVFMPSFMYHKSNILSKMDKNAVLDMAREGRISLNPLLKNIHTGEYHYFNDEIKSYQESPLIRIDEEKVFSSSQL</sequence>
<evidence type="ECO:0000256" key="1">
    <source>
        <dbReference type="SAM" id="SignalP"/>
    </source>
</evidence>
<keyword evidence="1" id="KW-0732">Signal</keyword>
<organism evidence="2 3">
    <name type="scientific">Vibrio owensii CAIM 1854 = LMG 25443</name>
    <dbReference type="NCBI Taxonomy" id="1229493"/>
    <lineage>
        <taxon>Bacteria</taxon>
        <taxon>Pseudomonadati</taxon>
        <taxon>Pseudomonadota</taxon>
        <taxon>Gammaproteobacteria</taxon>
        <taxon>Vibrionales</taxon>
        <taxon>Vibrionaceae</taxon>
        <taxon>Vibrio</taxon>
    </lineage>
</organism>
<dbReference type="AlphaFoldDB" id="A0A0C1Z8W9"/>
<dbReference type="EMBL" id="JPRD01000015">
    <property type="protein sequence ID" value="KIF53420.1"/>
    <property type="molecule type" value="Genomic_DNA"/>
</dbReference>
<gene>
    <name evidence="2" type="ORF">H735_10915</name>
</gene>
<feature type="chain" id="PRO_5002161394" description="Lipoprotein" evidence="1">
    <location>
        <begin position="23"/>
        <end position="348"/>
    </location>
</feature>
<dbReference type="PATRIC" id="fig|1229493.5.peg.1274"/>
<protein>
    <recommendedName>
        <fullName evidence="4">Lipoprotein</fullName>
    </recommendedName>
</protein>
<proteinExistence type="predicted"/>
<comment type="caution">
    <text evidence="2">The sequence shown here is derived from an EMBL/GenBank/DDBJ whole genome shotgun (WGS) entry which is preliminary data.</text>
</comment>
<dbReference type="PROSITE" id="PS51257">
    <property type="entry name" value="PROKAR_LIPOPROTEIN"/>
    <property type="match status" value="1"/>
</dbReference>
<reference evidence="2 3" key="1">
    <citation type="submission" date="2014-07" db="EMBL/GenBank/DDBJ databases">
        <title>Unique and conserved regions in Vibrio harveyi and related species in comparison with the shrimp pathogen Vibrio harveyi CAIM 1792.</title>
        <authorList>
            <person name="Espinoza-Valles I."/>
            <person name="Vora G."/>
            <person name="Leekitcharoenphon P."/>
            <person name="Ussery D."/>
            <person name="Hoj L."/>
            <person name="Gomez-Gil B."/>
        </authorList>
    </citation>
    <scope>NUCLEOTIDE SEQUENCE [LARGE SCALE GENOMIC DNA]</scope>
    <source>
        <strain evidence="3">CAIM 1854 / LMG 25443</strain>
    </source>
</reference>
<dbReference type="Proteomes" id="UP000031586">
    <property type="component" value="Unassembled WGS sequence"/>
</dbReference>
<evidence type="ECO:0000313" key="3">
    <source>
        <dbReference type="Proteomes" id="UP000031586"/>
    </source>
</evidence>
<accession>A0A0C1Z8W9</accession>
<evidence type="ECO:0000313" key="2">
    <source>
        <dbReference type="EMBL" id="KIF53420.1"/>
    </source>
</evidence>
<name>A0A0C1Z8W9_9VIBR</name>
<dbReference type="RefSeq" id="WP_020194625.1">
    <property type="nucleotide sequence ID" value="NZ_BAOH01000005.1"/>
</dbReference>